<sequence length="77" mass="8418">MSSRKLSGPKGRRLRTGSVEGEMFWHYLPFSPTRLYPLPFQISAAAGTPHRVPGTHARLFLVSAGSVAPARSVLRTV</sequence>
<comment type="caution">
    <text evidence="1">The sequence shown here is derived from an EMBL/GenBank/DDBJ whole genome shotgun (WGS) entry which is preliminary data.</text>
</comment>
<accession>A0A2J8JKP6</accession>
<evidence type="ECO:0000313" key="2">
    <source>
        <dbReference type="Proteomes" id="UP000236370"/>
    </source>
</evidence>
<dbReference type="EMBL" id="NBAG03000449">
    <property type="protein sequence ID" value="PNI23326.1"/>
    <property type="molecule type" value="Genomic_DNA"/>
</dbReference>
<protein>
    <submittedName>
        <fullName evidence="1">INPP5K isoform 20</fullName>
    </submittedName>
</protein>
<dbReference type="Proteomes" id="UP000236370">
    <property type="component" value="Unassembled WGS sequence"/>
</dbReference>
<dbReference type="AlphaFoldDB" id="A0A2J8JKP6"/>
<reference evidence="1 2" key="1">
    <citation type="submission" date="2017-12" db="EMBL/GenBank/DDBJ databases">
        <title>High-resolution comparative analysis of great ape genomes.</title>
        <authorList>
            <person name="Pollen A."/>
            <person name="Hastie A."/>
            <person name="Hormozdiari F."/>
            <person name="Dougherty M."/>
            <person name="Liu R."/>
            <person name="Chaisson M."/>
            <person name="Hoppe E."/>
            <person name="Hill C."/>
            <person name="Pang A."/>
            <person name="Hillier L."/>
            <person name="Baker C."/>
            <person name="Armstrong J."/>
            <person name="Shendure J."/>
            <person name="Paten B."/>
            <person name="Wilson R."/>
            <person name="Chao H."/>
            <person name="Schneider V."/>
            <person name="Ventura M."/>
            <person name="Kronenberg Z."/>
            <person name="Murali S."/>
            <person name="Gordon D."/>
            <person name="Cantsilieris S."/>
            <person name="Munson K."/>
            <person name="Nelson B."/>
            <person name="Raja A."/>
            <person name="Underwood J."/>
            <person name="Diekhans M."/>
            <person name="Fiddes I."/>
            <person name="Haussler D."/>
            <person name="Eichler E."/>
        </authorList>
    </citation>
    <scope>NUCLEOTIDE SEQUENCE [LARGE SCALE GENOMIC DNA]</scope>
    <source>
        <strain evidence="1">Yerkes chimp pedigree #C0471</strain>
    </source>
</reference>
<name>A0A2J8JKP6_PANTR</name>
<organism evidence="1 2">
    <name type="scientific">Pan troglodytes</name>
    <name type="common">Chimpanzee</name>
    <dbReference type="NCBI Taxonomy" id="9598"/>
    <lineage>
        <taxon>Eukaryota</taxon>
        <taxon>Metazoa</taxon>
        <taxon>Chordata</taxon>
        <taxon>Craniata</taxon>
        <taxon>Vertebrata</taxon>
        <taxon>Euteleostomi</taxon>
        <taxon>Mammalia</taxon>
        <taxon>Eutheria</taxon>
        <taxon>Euarchontoglires</taxon>
        <taxon>Primates</taxon>
        <taxon>Haplorrhini</taxon>
        <taxon>Catarrhini</taxon>
        <taxon>Hominidae</taxon>
        <taxon>Pan</taxon>
    </lineage>
</organism>
<evidence type="ECO:0000313" key="1">
    <source>
        <dbReference type="EMBL" id="PNI23326.1"/>
    </source>
</evidence>
<gene>
    <name evidence="1" type="ORF">CK820_G0046732</name>
</gene>
<proteinExistence type="predicted"/>